<feature type="region of interest" description="Disordered" evidence="3">
    <location>
        <begin position="15"/>
        <end position="37"/>
    </location>
</feature>
<dbReference type="OMA" id="RGASFQI"/>
<evidence type="ECO:0000256" key="1">
    <source>
        <dbReference type="ARBA" id="ARBA00022603"/>
    </source>
</evidence>
<accession>A0A1Y1I8X2</accession>
<dbReference type="InterPro" id="IPR001537">
    <property type="entry name" value="SpoU_MeTrfase"/>
</dbReference>
<name>A0A1Y1I8X2_KLENI</name>
<dbReference type="GO" id="GO:0032259">
    <property type="term" value="P:methylation"/>
    <property type="evidence" value="ECO:0007669"/>
    <property type="project" value="UniProtKB-KW"/>
</dbReference>
<dbReference type="CDD" id="cd18095">
    <property type="entry name" value="SpoU-like_rRNA-MTase"/>
    <property type="match status" value="1"/>
</dbReference>
<dbReference type="InterPro" id="IPR029064">
    <property type="entry name" value="Ribosomal_eL30-like_sf"/>
</dbReference>
<evidence type="ECO:0000313" key="5">
    <source>
        <dbReference type="EMBL" id="GAQ86993.1"/>
    </source>
</evidence>
<gene>
    <name evidence="5" type="ORF">KFL_003240140</name>
</gene>
<feature type="region of interest" description="Disordered" evidence="3">
    <location>
        <begin position="236"/>
        <end position="259"/>
    </location>
</feature>
<dbReference type="Proteomes" id="UP000054558">
    <property type="component" value="Unassembled WGS sequence"/>
</dbReference>
<dbReference type="InterPro" id="IPR029026">
    <property type="entry name" value="tRNA_m1G_MTases_N"/>
</dbReference>
<dbReference type="InterPro" id="IPR051259">
    <property type="entry name" value="rRNA_Methyltransferase"/>
</dbReference>
<keyword evidence="2" id="KW-0808">Transferase</keyword>
<sequence>MPPPISLAEAAALDTSPVFTSRQPPSTSQPVNNWSAASRHPFRWPPRLTCSHRAGSLLQAQRLFFPHANNDLRCQKLPRGGVVCSVGQQQPPPAPQPQLASPDANAPAFPTIPAHVHTITSPANAYIRHCVQVRQSRSYRDAANSVLVVGGTPLREICEAASQQRPRPNCPPIQVLFLLESWTPPPSVQAGRVVRVNEAVMRKLAGVETAHRIDAVGLLTKPATFVSFLDVQSDESEGRSADQNGSGGEASGSGRREEERTAGLCSQPSCYMSPQEWCPTATHVVALDGIQDPGNLGTLLRTALAFNWDGVFLLPGCCDPFNDKALRSSRGAVFRLNLAAGDWTHFESVCAARKLACYGGDPEYATYPPVSFEQSNGLQKALQEPKLSLVLGNESNGLSGQARIVCQPVAIPMAGDMESLNVAVAGGILMYLLRPEAL</sequence>
<feature type="compositionally biased region" description="Polar residues" evidence="3">
    <location>
        <begin position="17"/>
        <end position="36"/>
    </location>
</feature>
<dbReference type="Gene3D" id="3.40.1280.10">
    <property type="match status" value="1"/>
</dbReference>
<dbReference type="GO" id="GO:0003723">
    <property type="term" value="F:RNA binding"/>
    <property type="evidence" value="ECO:0007669"/>
    <property type="project" value="InterPro"/>
</dbReference>
<dbReference type="FunFam" id="3.40.1280.10:FF:000027">
    <property type="entry name" value="Putative tRNA/rRNA methyltransferase YsgA"/>
    <property type="match status" value="1"/>
</dbReference>
<reference evidence="5 6" key="1">
    <citation type="journal article" date="2014" name="Nat. Commun.">
        <title>Klebsormidium flaccidum genome reveals primary factors for plant terrestrial adaptation.</title>
        <authorList>
            <person name="Hori K."/>
            <person name="Maruyama F."/>
            <person name="Fujisawa T."/>
            <person name="Togashi T."/>
            <person name="Yamamoto N."/>
            <person name="Seo M."/>
            <person name="Sato S."/>
            <person name="Yamada T."/>
            <person name="Mori H."/>
            <person name="Tajima N."/>
            <person name="Moriyama T."/>
            <person name="Ikeuchi M."/>
            <person name="Watanabe M."/>
            <person name="Wada H."/>
            <person name="Kobayashi K."/>
            <person name="Saito M."/>
            <person name="Masuda T."/>
            <person name="Sasaki-Sekimoto Y."/>
            <person name="Mashiguchi K."/>
            <person name="Awai K."/>
            <person name="Shimojima M."/>
            <person name="Masuda S."/>
            <person name="Iwai M."/>
            <person name="Nobusawa T."/>
            <person name="Narise T."/>
            <person name="Kondo S."/>
            <person name="Saito H."/>
            <person name="Sato R."/>
            <person name="Murakawa M."/>
            <person name="Ihara Y."/>
            <person name="Oshima-Yamada Y."/>
            <person name="Ohtaka K."/>
            <person name="Satoh M."/>
            <person name="Sonobe K."/>
            <person name="Ishii M."/>
            <person name="Ohtani R."/>
            <person name="Kanamori-Sato M."/>
            <person name="Honoki R."/>
            <person name="Miyazaki D."/>
            <person name="Mochizuki H."/>
            <person name="Umetsu J."/>
            <person name="Higashi K."/>
            <person name="Shibata D."/>
            <person name="Kamiya Y."/>
            <person name="Sato N."/>
            <person name="Nakamura Y."/>
            <person name="Tabata S."/>
            <person name="Ida S."/>
            <person name="Kurokawa K."/>
            <person name="Ohta H."/>
        </authorList>
    </citation>
    <scope>NUCLEOTIDE SEQUENCE [LARGE SCALE GENOMIC DNA]</scope>
    <source>
        <strain evidence="5 6">NIES-2285</strain>
    </source>
</reference>
<keyword evidence="6" id="KW-1185">Reference proteome</keyword>
<dbReference type="OrthoDB" id="270651at2759"/>
<dbReference type="Gene3D" id="3.30.1330.30">
    <property type="match status" value="1"/>
</dbReference>
<protein>
    <recommendedName>
        <fullName evidence="4">tRNA/rRNA methyltransferase SpoU type domain-containing protein</fullName>
    </recommendedName>
</protein>
<keyword evidence="1" id="KW-0489">Methyltransferase</keyword>
<proteinExistence type="predicted"/>
<dbReference type="GO" id="GO:0006396">
    <property type="term" value="P:RNA processing"/>
    <property type="evidence" value="ECO:0007669"/>
    <property type="project" value="InterPro"/>
</dbReference>
<dbReference type="SUPFAM" id="SSF55315">
    <property type="entry name" value="L30e-like"/>
    <property type="match status" value="1"/>
</dbReference>
<dbReference type="EMBL" id="DF237273">
    <property type="protein sequence ID" value="GAQ86993.1"/>
    <property type="molecule type" value="Genomic_DNA"/>
</dbReference>
<dbReference type="STRING" id="105231.A0A1Y1I8X2"/>
<organism evidence="5 6">
    <name type="scientific">Klebsormidium nitens</name>
    <name type="common">Green alga</name>
    <name type="synonym">Ulothrix nitens</name>
    <dbReference type="NCBI Taxonomy" id="105231"/>
    <lineage>
        <taxon>Eukaryota</taxon>
        <taxon>Viridiplantae</taxon>
        <taxon>Streptophyta</taxon>
        <taxon>Klebsormidiophyceae</taxon>
        <taxon>Klebsormidiales</taxon>
        <taxon>Klebsormidiaceae</taxon>
        <taxon>Klebsormidium</taxon>
    </lineage>
</organism>
<dbReference type="AlphaFoldDB" id="A0A1Y1I8X2"/>
<dbReference type="PANTHER" id="PTHR43191">
    <property type="entry name" value="RRNA METHYLTRANSFERASE 3"/>
    <property type="match status" value="1"/>
</dbReference>
<dbReference type="SUPFAM" id="SSF75217">
    <property type="entry name" value="alpha/beta knot"/>
    <property type="match status" value="1"/>
</dbReference>
<evidence type="ECO:0000256" key="2">
    <source>
        <dbReference type="ARBA" id="ARBA00022679"/>
    </source>
</evidence>
<dbReference type="GO" id="GO:0008173">
    <property type="term" value="F:RNA methyltransferase activity"/>
    <property type="evidence" value="ECO:0007669"/>
    <property type="project" value="InterPro"/>
</dbReference>
<evidence type="ECO:0000256" key="3">
    <source>
        <dbReference type="SAM" id="MobiDB-lite"/>
    </source>
</evidence>
<evidence type="ECO:0000313" key="6">
    <source>
        <dbReference type="Proteomes" id="UP000054558"/>
    </source>
</evidence>
<dbReference type="Pfam" id="PF00588">
    <property type="entry name" value="SpoU_methylase"/>
    <property type="match status" value="1"/>
</dbReference>
<dbReference type="InterPro" id="IPR029028">
    <property type="entry name" value="Alpha/beta_knot_MTases"/>
</dbReference>
<feature type="domain" description="tRNA/rRNA methyltransferase SpoU type" evidence="4">
    <location>
        <begin position="284"/>
        <end position="431"/>
    </location>
</feature>
<evidence type="ECO:0000259" key="4">
    <source>
        <dbReference type="Pfam" id="PF00588"/>
    </source>
</evidence>
<dbReference type="PANTHER" id="PTHR43191:SF2">
    <property type="entry name" value="RRNA METHYLTRANSFERASE 3, MITOCHONDRIAL"/>
    <property type="match status" value="1"/>
</dbReference>